<gene>
    <name evidence="1" type="ORF">TNIN_280311</name>
</gene>
<dbReference type="OrthoDB" id="6467474at2759"/>
<keyword evidence="2" id="KW-1185">Reference proteome</keyword>
<dbReference type="AlphaFoldDB" id="A0A8X6XIH5"/>
<dbReference type="EMBL" id="BMAV01009794">
    <property type="protein sequence ID" value="GFY54260.1"/>
    <property type="molecule type" value="Genomic_DNA"/>
</dbReference>
<name>A0A8X6XIH5_9ARAC</name>
<protein>
    <submittedName>
        <fullName evidence="1">Uncharacterized protein</fullName>
    </submittedName>
</protein>
<evidence type="ECO:0000313" key="2">
    <source>
        <dbReference type="Proteomes" id="UP000886998"/>
    </source>
</evidence>
<evidence type="ECO:0000313" key="1">
    <source>
        <dbReference type="EMBL" id="GFY54260.1"/>
    </source>
</evidence>
<dbReference type="Proteomes" id="UP000886998">
    <property type="component" value="Unassembled WGS sequence"/>
</dbReference>
<proteinExistence type="predicted"/>
<comment type="caution">
    <text evidence="1">The sequence shown here is derived from an EMBL/GenBank/DDBJ whole genome shotgun (WGS) entry which is preliminary data.</text>
</comment>
<accession>A0A8X6XIH5</accession>
<sequence>MITNEKQEGLLLELERMKVSMTATSTNTSATAAEKINIQHLIPRFVENSDISTYLKIFERQEQVNIDEVDYVTITSTYVTYRHFSYYLA</sequence>
<organism evidence="1 2">
    <name type="scientific">Trichonephila inaurata madagascariensis</name>
    <dbReference type="NCBI Taxonomy" id="2747483"/>
    <lineage>
        <taxon>Eukaryota</taxon>
        <taxon>Metazoa</taxon>
        <taxon>Ecdysozoa</taxon>
        <taxon>Arthropoda</taxon>
        <taxon>Chelicerata</taxon>
        <taxon>Arachnida</taxon>
        <taxon>Araneae</taxon>
        <taxon>Araneomorphae</taxon>
        <taxon>Entelegynae</taxon>
        <taxon>Araneoidea</taxon>
        <taxon>Nephilidae</taxon>
        <taxon>Trichonephila</taxon>
        <taxon>Trichonephila inaurata</taxon>
    </lineage>
</organism>
<reference evidence="1" key="1">
    <citation type="submission" date="2020-08" db="EMBL/GenBank/DDBJ databases">
        <title>Multicomponent nature underlies the extraordinary mechanical properties of spider dragline silk.</title>
        <authorList>
            <person name="Kono N."/>
            <person name="Nakamura H."/>
            <person name="Mori M."/>
            <person name="Yoshida Y."/>
            <person name="Ohtoshi R."/>
            <person name="Malay A.D."/>
            <person name="Moran D.A.P."/>
            <person name="Tomita M."/>
            <person name="Numata K."/>
            <person name="Arakawa K."/>
        </authorList>
    </citation>
    <scope>NUCLEOTIDE SEQUENCE</scope>
</reference>